<dbReference type="Proteomes" id="UP000004471">
    <property type="component" value="Unassembled WGS sequence"/>
</dbReference>
<sequence>QQADSSRFLFLQFDAEQLYMSVQQAKEGSAQAPR</sequence>
<reference evidence="1 2" key="1">
    <citation type="journal article" date="2011" name="PLoS Pathog.">
        <title>Dynamic evolution of pathogenicity revealed by sequencing and comparative genomics of 19 Pseudomonas syringae isolates.</title>
        <authorList>
            <person name="Baltrus D.A."/>
            <person name="Nishimura M.T."/>
            <person name="Romanchuk A."/>
            <person name="Chang J.H."/>
            <person name="Mukhtar M.S."/>
            <person name="Cherkis K."/>
            <person name="Roach J."/>
            <person name="Grant S.R."/>
            <person name="Jones C.D."/>
            <person name="Dangl J.L."/>
        </authorList>
    </citation>
    <scope>NUCLEOTIDE SEQUENCE [LARGE SCALE GENOMIC DNA]</scope>
    <source>
        <strain evidence="2">M301072PT</strain>
    </source>
</reference>
<feature type="non-terminal residue" evidence="1">
    <location>
        <position position="1"/>
    </location>
</feature>
<dbReference type="HOGENOM" id="CLU_3370361_0_0_6"/>
<accession>F3FH63</accession>
<dbReference type="EMBL" id="AEAH01000534">
    <property type="protein sequence ID" value="EGH29549.1"/>
    <property type="molecule type" value="Genomic_DNA"/>
</dbReference>
<gene>
    <name evidence="1" type="ORF">PSYJA_11445</name>
</gene>
<proteinExistence type="predicted"/>
<evidence type="ECO:0000313" key="1">
    <source>
        <dbReference type="EMBL" id="EGH29549.1"/>
    </source>
</evidence>
<dbReference type="AlphaFoldDB" id="F3FH63"/>
<organism evidence="1 2">
    <name type="scientific">Pseudomonas syringae pv. japonica str. M301072</name>
    <dbReference type="NCBI Taxonomy" id="629262"/>
    <lineage>
        <taxon>Bacteria</taxon>
        <taxon>Pseudomonadati</taxon>
        <taxon>Pseudomonadota</taxon>
        <taxon>Gammaproteobacteria</taxon>
        <taxon>Pseudomonadales</taxon>
        <taxon>Pseudomonadaceae</taxon>
        <taxon>Pseudomonas</taxon>
        <taxon>Pseudomonas syringae</taxon>
    </lineage>
</organism>
<protein>
    <submittedName>
        <fullName evidence="1">Uncharacterized protein</fullName>
    </submittedName>
</protein>
<comment type="caution">
    <text evidence="1">The sequence shown here is derived from an EMBL/GenBank/DDBJ whole genome shotgun (WGS) entry which is preliminary data.</text>
</comment>
<name>F3FH63_PSESX</name>
<evidence type="ECO:0000313" key="2">
    <source>
        <dbReference type="Proteomes" id="UP000004471"/>
    </source>
</evidence>